<dbReference type="Gene3D" id="1.10.10.60">
    <property type="entry name" value="Homeodomain-like"/>
    <property type="match status" value="1"/>
</dbReference>
<evidence type="ECO:0000256" key="5">
    <source>
        <dbReference type="ARBA" id="ARBA00023125"/>
    </source>
</evidence>
<proteinExistence type="predicted"/>
<reference evidence="11 12" key="1">
    <citation type="submission" date="2020-04" db="EMBL/GenBank/DDBJ databases">
        <title>Flammeovirga sp. SR4, a novel species isolated from seawater.</title>
        <authorList>
            <person name="Wang X."/>
        </authorList>
    </citation>
    <scope>NUCLEOTIDE SEQUENCE [LARGE SCALE GENOMIC DNA]</scope>
    <source>
        <strain evidence="11 12">SR4</strain>
    </source>
</reference>
<keyword evidence="12" id="KW-1185">Reference proteome</keyword>
<dbReference type="InterPro" id="IPR011006">
    <property type="entry name" value="CheY-like_superfamily"/>
</dbReference>
<dbReference type="SMART" id="SM00448">
    <property type="entry name" value="REC"/>
    <property type="match status" value="1"/>
</dbReference>
<evidence type="ECO:0000313" key="12">
    <source>
        <dbReference type="Proteomes" id="UP000585050"/>
    </source>
</evidence>
<dbReference type="Pfam" id="PF07495">
    <property type="entry name" value="Y_Y_Y"/>
    <property type="match status" value="1"/>
</dbReference>
<dbReference type="Pfam" id="PF02518">
    <property type="entry name" value="HATPase_c"/>
    <property type="match status" value="1"/>
</dbReference>
<gene>
    <name evidence="11" type="ORF">HGP29_10850</name>
</gene>
<keyword evidence="4" id="KW-0805">Transcription regulation</keyword>
<dbReference type="SUPFAM" id="SSF46689">
    <property type="entry name" value="Homeodomain-like"/>
    <property type="match status" value="1"/>
</dbReference>
<organism evidence="11 12">
    <name type="scientific">Flammeovirga agarivorans</name>
    <dbReference type="NCBI Taxonomy" id="2726742"/>
    <lineage>
        <taxon>Bacteria</taxon>
        <taxon>Pseudomonadati</taxon>
        <taxon>Bacteroidota</taxon>
        <taxon>Cytophagia</taxon>
        <taxon>Cytophagales</taxon>
        <taxon>Flammeovirgaceae</taxon>
        <taxon>Flammeovirga</taxon>
    </lineage>
</organism>
<dbReference type="PANTHER" id="PTHR43547">
    <property type="entry name" value="TWO-COMPONENT HISTIDINE KINASE"/>
    <property type="match status" value="1"/>
</dbReference>
<dbReference type="SMART" id="SM00387">
    <property type="entry name" value="HATPase_c"/>
    <property type="match status" value="1"/>
</dbReference>
<dbReference type="InterPro" id="IPR004358">
    <property type="entry name" value="Sig_transdc_His_kin-like_C"/>
</dbReference>
<dbReference type="Gene3D" id="3.40.50.2300">
    <property type="match status" value="1"/>
</dbReference>
<dbReference type="InterPro" id="IPR018060">
    <property type="entry name" value="HTH_AraC"/>
</dbReference>
<dbReference type="EMBL" id="JABAIL010000003">
    <property type="protein sequence ID" value="NLR91708.1"/>
    <property type="molecule type" value="Genomic_DNA"/>
</dbReference>
<dbReference type="Pfam" id="PF00512">
    <property type="entry name" value="HisKA"/>
    <property type="match status" value="1"/>
</dbReference>
<dbReference type="SUPFAM" id="SSF52172">
    <property type="entry name" value="CheY-like"/>
    <property type="match status" value="1"/>
</dbReference>
<keyword evidence="3 7" id="KW-0597">Phosphoprotein</keyword>
<dbReference type="SUPFAM" id="SSF55874">
    <property type="entry name" value="ATPase domain of HSP90 chaperone/DNA topoisomerase II/histidine kinase"/>
    <property type="match status" value="1"/>
</dbReference>
<dbReference type="InterPro" id="IPR013783">
    <property type="entry name" value="Ig-like_fold"/>
</dbReference>
<dbReference type="Gene3D" id="2.60.40.10">
    <property type="entry name" value="Immunoglobulins"/>
    <property type="match status" value="1"/>
</dbReference>
<evidence type="ECO:0000313" key="11">
    <source>
        <dbReference type="EMBL" id="NLR91708.1"/>
    </source>
</evidence>
<dbReference type="InterPro" id="IPR015943">
    <property type="entry name" value="WD40/YVTN_repeat-like_dom_sf"/>
</dbReference>
<dbReference type="InterPro" id="IPR036890">
    <property type="entry name" value="HATPase_C_sf"/>
</dbReference>
<dbReference type="InterPro" id="IPR003661">
    <property type="entry name" value="HisK_dim/P_dom"/>
</dbReference>
<dbReference type="InterPro" id="IPR001789">
    <property type="entry name" value="Sig_transdc_resp-reg_receiver"/>
</dbReference>
<dbReference type="GO" id="GO:0000155">
    <property type="term" value="F:phosphorelay sensor kinase activity"/>
    <property type="evidence" value="ECO:0007669"/>
    <property type="project" value="InterPro"/>
</dbReference>
<dbReference type="InterPro" id="IPR005467">
    <property type="entry name" value="His_kinase_dom"/>
</dbReference>
<dbReference type="Gene3D" id="2.130.10.10">
    <property type="entry name" value="YVTN repeat-like/Quinoprotein amine dehydrogenase"/>
    <property type="match status" value="3"/>
</dbReference>
<dbReference type="PRINTS" id="PR00344">
    <property type="entry name" value="BCTRLSENSOR"/>
</dbReference>
<dbReference type="PROSITE" id="PS50109">
    <property type="entry name" value="HIS_KIN"/>
    <property type="match status" value="1"/>
</dbReference>
<dbReference type="InterPro" id="IPR009057">
    <property type="entry name" value="Homeodomain-like_sf"/>
</dbReference>
<feature type="domain" description="Histidine kinase" evidence="9">
    <location>
        <begin position="823"/>
        <end position="1037"/>
    </location>
</feature>
<evidence type="ECO:0000256" key="3">
    <source>
        <dbReference type="ARBA" id="ARBA00022553"/>
    </source>
</evidence>
<dbReference type="CDD" id="cd00082">
    <property type="entry name" value="HisKA"/>
    <property type="match status" value="1"/>
</dbReference>
<dbReference type="Gene3D" id="1.10.287.130">
    <property type="match status" value="1"/>
</dbReference>
<dbReference type="SUPFAM" id="SSF47384">
    <property type="entry name" value="Homodimeric domain of signal transducing histidine kinase"/>
    <property type="match status" value="1"/>
</dbReference>
<keyword evidence="5" id="KW-0238">DNA-binding</keyword>
<name>A0A7X8SK44_9BACT</name>
<keyword evidence="6" id="KW-0804">Transcription</keyword>
<dbReference type="PANTHER" id="PTHR43547:SF2">
    <property type="entry name" value="HYBRID SIGNAL TRANSDUCTION HISTIDINE KINASE C"/>
    <property type="match status" value="1"/>
</dbReference>
<dbReference type="InterPro" id="IPR036097">
    <property type="entry name" value="HisK_dim/P_sf"/>
</dbReference>
<evidence type="ECO:0000259" key="10">
    <source>
        <dbReference type="PROSITE" id="PS50110"/>
    </source>
</evidence>
<evidence type="ECO:0000259" key="9">
    <source>
        <dbReference type="PROSITE" id="PS50109"/>
    </source>
</evidence>
<dbReference type="SMART" id="SM00388">
    <property type="entry name" value="HisKA"/>
    <property type="match status" value="1"/>
</dbReference>
<dbReference type="GO" id="GO:0043565">
    <property type="term" value="F:sequence-specific DNA binding"/>
    <property type="evidence" value="ECO:0007669"/>
    <property type="project" value="InterPro"/>
</dbReference>
<evidence type="ECO:0000256" key="4">
    <source>
        <dbReference type="ARBA" id="ARBA00023015"/>
    </source>
</evidence>
<evidence type="ECO:0000256" key="1">
    <source>
        <dbReference type="ARBA" id="ARBA00000085"/>
    </source>
</evidence>
<evidence type="ECO:0000256" key="6">
    <source>
        <dbReference type="ARBA" id="ARBA00023163"/>
    </source>
</evidence>
<dbReference type="RefSeq" id="WP_168882423.1">
    <property type="nucleotide sequence ID" value="NZ_JABAIL010000003.1"/>
</dbReference>
<dbReference type="Pfam" id="PF00072">
    <property type="entry name" value="Response_reg"/>
    <property type="match status" value="1"/>
</dbReference>
<accession>A0A7X8SK44</accession>
<dbReference type="Gene3D" id="3.30.565.10">
    <property type="entry name" value="Histidine kinase-like ATPase, C-terminal domain"/>
    <property type="match status" value="1"/>
</dbReference>
<dbReference type="PROSITE" id="PS50110">
    <property type="entry name" value="RESPONSE_REGULATORY"/>
    <property type="match status" value="1"/>
</dbReference>
<dbReference type="Pfam" id="PF12833">
    <property type="entry name" value="HTH_18"/>
    <property type="match status" value="1"/>
</dbReference>
<dbReference type="PROSITE" id="PS00041">
    <property type="entry name" value="HTH_ARAC_FAMILY_1"/>
    <property type="match status" value="1"/>
</dbReference>
<feature type="modified residue" description="4-aspartylphosphate" evidence="7">
    <location>
        <position position="1131"/>
    </location>
</feature>
<sequence length="1345" mass="154059">MKQLIFLILITVSFQLFAVKENTYDQIQQVTNSPFSTINEIVQDETGFLWVASWKGLYRYDGNSLLSFRQLNDKFLALKINDLKVAKNFLWVSTNHNGIYKINLEDYSYENWSETNGNFITDYSLSITIDAHNNFVWVGTQNYGLVRINPKNNQQKVFDNRSEKDFSTNTVTSVLCSSEKFTLIGTRNGVLMKTDSTQHFQRILEKEITDYVLSIYQDPIGQIWVGDRKGTYKLTRVKNRIEVIKLFDYSTFQFSLSKDAKTLNLSTENGLKQVDIYTQNIASFAVNGEKLSMPVTCSFETNENAIWVGARRKGLFLLSKTTPLITQKENPLNDFNVAVSHLISLGGDRIFFHEWLKGVFYGDSEKIISLKNEILDNASLNALYLDKFNNIWFSIRGKKGVYRFNIEHIDLTNGTIDTIEYIPNLIKKKRYQLITAISGDDKGNVLFGTYTGDIFKYRSLQKTFDTLTFKGGSFCRNKAIHSILVDKNEIWVATGGAGIFKAVNSSGNEISDLKNYTVKEGISSNFSVNLYKSENNILWIGADDGLSAFDGEKFHQFFKNDHSFYSIESIIEDKKGFLWLGTSQGLIRINTSIEDKNYQIFTSNDGLKNHDYFDRAVTKDAQGNLYFGGTQGIDVFLPEKIVTKQNITVPTITAVYLGGEKVAYHHNEFISGRLSDHANIELPYDKNSLAFDFSNLALEHSENVLYAYRLLEHNEHWSVLPKGVNYLEFNELPSGSYTIQIKSTNVEGVWSSKYLQLNVMIDVPFWRHPMAFVIYILVTILGIYFFTHRKLIKAHHLHQLQLDQLELQQQSQLDELKMKLYVNISHEFKTPLTLILGPLANIIRQKKENDPFFEQHILMYNNADRLLKLVNRVINLGKSDQTEIDINVEKANFNAFIQQIQNAFIYEAQRRNIGFEVDNNIGDFECFYDKEIVEDIIFNLLSNAFKYTPSGKKVAVEIDKTGDLISIKVMDQGKGIQEDVIDKIFERYYGDKGRSYSTGIGLNYSKRLAQLHKGDLLVQNNLEGEGATFTLLIPALDIYQESEKAIKDYSSRDTISIYEEEKLISLIEDIKVNNDEMDAQENIALVVDDNPDIRTFIKSVLSPEFTVIEANNGEEGFEKAIETIPNIIISDVMMPEMDGFTFCDKIKKDERTDHIPVILTTVLSENEDRLKGLKVGADSYIPKPINPEHLLVRVEKLLSTRKKLIEKYAQYVEVPKGADQDEDTVTATPEVVEHPLLKKSREIILENVTNEDYDVDAFASDLGFSRTQLYRKFKGVSNLSVNKFIRKIKMEKAAELLIEGELNIKQVTYEVGFNDLKYFRKCFQEQFGVTPSTYIKEQRGEAPFN</sequence>
<dbReference type="SMART" id="SM00342">
    <property type="entry name" value="HTH_ARAC"/>
    <property type="match status" value="1"/>
</dbReference>
<dbReference type="GO" id="GO:0003700">
    <property type="term" value="F:DNA-binding transcription factor activity"/>
    <property type="evidence" value="ECO:0007669"/>
    <property type="project" value="InterPro"/>
</dbReference>
<dbReference type="InterPro" id="IPR018062">
    <property type="entry name" value="HTH_AraC-typ_CS"/>
</dbReference>
<dbReference type="Proteomes" id="UP000585050">
    <property type="component" value="Unassembled WGS sequence"/>
</dbReference>
<evidence type="ECO:0000259" key="8">
    <source>
        <dbReference type="PROSITE" id="PS01124"/>
    </source>
</evidence>
<feature type="domain" description="Response regulatory" evidence="10">
    <location>
        <begin position="1083"/>
        <end position="1198"/>
    </location>
</feature>
<feature type="domain" description="HTH araC/xylS-type" evidence="8">
    <location>
        <begin position="1238"/>
        <end position="1337"/>
    </location>
</feature>
<comment type="caution">
    <text evidence="11">The sequence shown here is derived from an EMBL/GenBank/DDBJ whole genome shotgun (WGS) entry which is preliminary data.</text>
</comment>
<dbReference type="InterPro" id="IPR011123">
    <property type="entry name" value="Y_Y_Y"/>
</dbReference>
<protein>
    <recommendedName>
        <fullName evidence="2">histidine kinase</fullName>
        <ecNumber evidence="2">2.7.13.3</ecNumber>
    </recommendedName>
</protein>
<dbReference type="SUPFAM" id="SSF101898">
    <property type="entry name" value="NHL repeat"/>
    <property type="match status" value="2"/>
</dbReference>
<evidence type="ECO:0000256" key="7">
    <source>
        <dbReference type="PROSITE-ProRule" id="PRU00169"/>
    </source>
</evidence>
<comment type="catalytic activity">
    <reaction evidence="1">
        <text>ATP + protein L-histidine = ADP + protein N-phospho-L-histidine.</text>
        <dbReference type="EC" id="2.7.13.3"/>
    </reaction>
</comment>
<dbReference type="InterPro" id="IPR003594">
    <property type="entry name" value="HATPase_dom"/>
</dbReference>
<evidence type="ECO:0000256" key="2">
    <source>
        <dbReference type="ARBA" id="ARBA00012438"/>
    </source>
</evidence>
<dbReference type="PROSITE" id="PS01124">
    <property type="entry name" value="HTH_ARAC_FAMILY_2"/>
    <property type="match status" value="1"/>
</dbReference>
<dbReference type="EC" id="2.7.13.3" evidence="2"/>